<dbReference type="GO" id="GO:0046872">
    <property type="term" value="F:metal ion binding"/>
    <property type="evidence" value="ECO:0007669"/>
    <property type="project" value="UniProtKB-KW"/>
</dbReference>
<dbReference type="EC" id="4.1.2.20" evidence="5"/>
<dbReference type="Gene3D" id="3.20.20.60">
    <property type="entry name" value="Phosphoenolpyruvate-binding domains"/>
    <property type="match status" value="1"/>
</dbReference>
<comment type="caution">
    <text evidence="5">The sequence shown here is derived from an EMBL/GenBank/DDBJ whole genome shotgun (WGS) entry which is preliminary data.</text>
</comment>
<keyword evidence="2" id="KW-0479">Metal-binding</keyword>
<reference evidence="5" key="1">
    <citation type="submission" date="2017-02" db="EMBL/GenBank/DDBJ databases">
        <title>Delving into the versatile metabolic prowess of the omnipresent phylum Bacteroidetes.</title>
        <authorList>
            <person name="Nobu M.K."/>
            <person name="Mei R."/>
            <person name="Narihiro T."/>
            <person name="Kuroda K."/>
            <person name="Liu W.-T."/>
        </authorList>
    </citation>
    <scope>NUCLEOTIDE SEQUENCE</scope>
    <source>
        <strain evidence="5">ADurb.Bin276</strain>
    </source>
</reference>
<dbReference type="PANTHER" id="PTHR30502:SF0">
    <property type="entry name" value="PHOSPHOENOLPYRUVATE CARBOXYLASE FAMILY PROTEIN"/>
    <property type="match status" value="1"/>
</dbReference>
<sequence length="372" mass="42091">MDIKNLRKNLQQGKIVVGSEVNEVRSPAIAEVYAAAGLDFIVVDMEHTSFTISEASQIYRMARNCGISPLVRIPAIDYEVICRNLDQGARGIVVPRITSAEEIHQVIEIMKYPPKGKRGLYPGGTAVGYCPTTPADFIRDQNDTTLLIVQIENQQAVQNLDSILSIPGIDVILIGPADLSEGARRLARLLARDKGPAVLDCFLYTAYARNGWMVPNQYWTPGTLSPMAIMGKYYMHYGKEFLPPRELGRRDAQRFLRELIMDNLGVCRFHRGWAEEMLPEIVGSLWGLKDEYLRNIAATAGRINSRNASVSWEPLRALDFIHTFLKRAREVENQSDQELSGWIEAFDKDKREAGLSYWYEIHKGIQESLREF</sequence>
<dbReference type="GO" id="GO:0051536">
    <property type="term" value="F:iron-sulfur cluster binding"/>
    <property type="evidence" value="ECO:0007669"/>
    <property type="project" value="InterPro"/>
</dbReference>
<dbReference type="PANTHER" id="PTHR30502">
    <property type="entry name" value="2-KETO-3-DEOXY-L-RHAMNONATE ALDOLASE"/>
    <property type="match status" value="1"/>
</dbReference>
<feature type="domain" description="HpcH/HpaI aldolase/citrate lyase" evidence="4">
    <location>
        <begin position="26"/>
        <end position="181"/>
    </location>
</feature>
<dbReference type="Proteomes" id="UP000485569">
    <property type="component" value="Unassembled WGS sequence"/>
</dbReference>
<dbReference type="InterPro" id="IPR015813">
    <property type="entry name" value="Pyrv/PenolPyrv_kinase-like_dom"/>
</dbReference>
<name>A0A1V5SLP6_9BACT</name>
<dbReference type="Pfam" id="PF03328">
    <property type="entry name" value="HpcH_HpaI"/>
    <property type="match status" value="1"/>
</dbReference>
<evidence type="ECO:0000313" key="5">
    <source>
        <dbReference type="EMBL" id="OQA55163.1"/>
    </source>
</evidence>
<dbReference type="InterPro" id="IPR040442">
    <property type="entry name" value="Pyrv_kinase-like_dom_sf"/>
</dbReference>
<keyword evidence="3 5" id="KW-0456">Lyase</keyword>
<dbReference type="GO" id="GO:0016625">
    <property type="term" value="F:oxidoreductase activity, acting on the aldehyde or oxo group of donors, iron-sulfur protein as acceptor"/>
    <property type="evidence" value="ECO:0007669"/>
    <property type="project" value="InterPro"/>
</dbReference>
<evidence type="ECO:0000256" key="1">
    <source>
        <dbReference type="ARBA" id="ARBA00005568"/>
    </source>
</evidence>
<dbReference type="EMBL" id="MWBQ01000173">
    <property type="protein sequence ID" value="OQA55163.1"/>
    <property type="molecule type" value="Genomic_DNA"/>
</dbReference>
<dbReference type="GO" id="GO:0009055">
    <property type="term" value="F:electron transfer activity"/>
    <property type="evidence" value="ECO:0007669"/>
    <property type="project" value="InterPro"/>
</dbReference>
<dbReference type="GO" id="GO:0008672">
    <property type="term" value="F:2-dehydro-3-deoxyglucarate aldolase activity"/>
    <property type="evidence" value="ECO:0007669"/>
    <property type="project" value="UniProtKB-EC"/>
</dbReference>
<comment type="similarity">
    <text evidence="1">Belongs to the HpcH/HpaI aldolase family.</text>
</comment>
<protein>
    <submittedName>
        <fullName evidence="5">5-keto-4-deoxy-D-glucarate aldolase</fullName>
        <ecNumber evidence="5">4.1.2.20</ecNumber>
    </submittedName>
</protein>
<gene>
    <name evidence="5" type="primary">garL_2</name>
    <name evidence="5" type="ORF">BWY41_01751</name>
</gene>
<dbReference type="GO" id="GO:0005737">
    <property type="term" value="C:cytoplasm"/>
    <property type="evidence" value="ECO:0007669"/>
    <property type="project" value="TreeGrafter"/>
</dbReference>
<dbReference type="SUPFAM" id="SSF48310">
    <property type="entry name" value="Aldehyde ferredoxin oxidoreductase, C-terminal domains"/>
    <property type="match status" value="1"/>
</dbReference>
<evidence type="ECO:0000259" key="4">
    <source>
        <dbReference type="Pfam" id="PF03328"/>
    </source>
</evidence>
<evidence type="ECO:0000256" key="3">
    <source>
        <dbReference type="ARBA" id="ARBA00023239"/>
    </source>
</evidence>
<proteinExistence type="inferred from homology"/>
<dbReference type="SUPFAM" id="SSF51621">
    <property type="entry name" value="Phosphoenolpyruvate/pyruvate domain"/>
    <property type="match status" value="1"/>
</dbReference>
<organism evidence="5">
    <name type="scientific">Candidatus Atribacter allofermentans</name>
    <dbReference type="NCBI Taxonomy" id="1852833"/>
    <lineage>
        <taxon>Bacteria</taxon>
        <taxon>Pseudomonadati</taxon>
        <taxon>Atribacterota</taxon>
        <taxon>Atribacteria</taxon>
        <taxon>Atribacterales</taxon>
        <taxon>Atribacteraceae</taxon>
        <taxon>Atribacter</taxon>
    </lineage>
</organism>
<dbReference type="InterPro" id="IPR050251">
    <property type="entry name" value="HpcH-HpaI_aldolase"/>
</dbReference>
<accession>A0A1V5SLP6</accession>
<dbReference type="InterPro" id="IPR005000">
    <property type="entry name" value="Aldolase/citrate-lyase_domain"/>
</dbReference>
<evidence type="ECO:0000256" key="2">
    <source>
        <dbReference type="ARBA" id="ARBA00022723"/>
    </source>
</evidence>
<dbReference type="InterPro" id="IPR036021">
    <property type="entry name" value="Tungsten_al_ferr_oxy-like_C"/>
</dbReference>
<dbReference type="AlphaFoldDB" id="A0A1V5SLP6"/>